<sequence>MIIILLLLFTFVIFIHPEFKECFSLYDKKHKGKIKAQDLITVMRCLGCSPTLMEVDRHLKRHNIDKCEELDFSTFLTIMYEQLQQENPEAEILQALSRMDKQKNGYVLASELRATLRVMGEKLTDQEVDELFREAGVGDDENIHYEEFAKMVTLSDY</sequence>
<dbReference type="PANTHER" id="PTHR23048">
    <property type="entry name" value="MYOSIN LIGHT CHAIN 1, 3"/>
    <property type="match status" value="1"/>
</dbReference>
<dbReference type="SUPFAM" id="SSF47473">
    <property type="entry name" value="EF-hand"/>
    <property type="match status" value="1"/>
</dbReference>
<dbReference type="Pfam" id="PF13405">
    <property type="entry name" value="EF-hand_6"/>
    <property type="match status" value="1"/>
</dbReference>
<dbReference type="Ensembl" id="ENSAMXT00005002614.1">
    <property type="protein sequence ID" value="ENSAMXP00005002347.1"/>
    <property type="gene ID" value="ENSAMXG00005001300.1"/>
</dbReference>
<dbReference type="CDD" id="cd00051">
    <property type="entry name" value="EFh"/>
    <property type="match status" value="1"/>
</dbReference>
<evidence type="ECO:0000256" key="1">
    <source>
        <dbReference type="SAM" id="SignalP"/>
    </source>
</evidence>
<feature type="domain" description="EF-hand" evidence="2">
    <location>
        <begin position="87"/>
        <end position="122"/>
    </location>
</feature>
<dbReference type="GO" id="GO:0016460">
    <property type="term" value="C:myosin II complex"/>
    <property type="evidence" value="ECO:0007669"/>
    <property type="project" value="TreeGrafter"/>
</dbReference>
<dbReference type="InterPro" id="IPR050230">
    <property type="entry name" value="CALM/Myosin/TropC-like"/>
</dbReference>
<dbReference type="GO" id="GO:0005509">
    <property type="term" value="F:calcium ion binding"/>
    <property type="evidence" value="ECO:0007669"/>
    <property type="project" value="InterPro"/>
</dbReference>
<evidence type="ECO:0000259" key="2">
    <source>
        <dbReference type="PROSITE" id="PS50222"/>
    </source>
</evidence>
<dbReference type="Gene3D" id="1.10.238.10">
    <property type="entry name" value="EF-hand"/>
    <property type="match status" value="2"/>
</dbReference>
<dbReference type="Proteomes" id="UP000694621">
    <property type="component" value="Unplaced"/>
</dbReference>
<evidence type="ECO:0000313" key="4">
    <source>
        <dbReference type="Proteomes" id="UP000694621"/>
    </source>
</evidence>
<name>A0A8B9GSJ5_ASTMX</name>
<dbReference type="InterPro" id="IPR002048">
    <property type="entry name" value="EF_hand_dom"/>
</dbReference>
<dbReference type="FunFam" id="1.10.238.10:FF:000001">
    <property type="entry name" value="Calmodulin 1"/>
    <property type="match status" value="1"/>
</dbReference>
<dbReference type="PROSITE" id="PS50222">
    <property type="entry name" value="EF_HAND_2"/>
    <property type="match status" value="2"/>
</dbReference>
<feature type="signal peptide" evidence="1">
    <location>
        <begin position="1"/>
        <end position="17"/>
    </location>
</feature>
<evidence type="ECO:0000313" key="3">
    <source>
        <dbReference type="Ensembl" id="ENSAMXP00005002347.1"/>
    </source>
</evidence>
<dbReference type="InterPro" id="IPR011992">
    <property type="entry name" value="EF-hand-dom_pair"/>
</dbReference>
<dbReference type="SMART" id="SM00054">
    <property type="entry name" value="EFh"/>
    <property type="match status" value="3"/>
</dbReference>
<feature type="chain" id="PRO_5034939010" evidence="1">
    <location>
        <begin position="18"/>
        <end position="157"/>
    </location>
</feature>
<dbReference type="Pfam" id="PF13499">
    <property type="entry name" value="EF-hand_7"/>
    <property type="match status" value="1"/>
</dbReference>
<organism evidence="3 4">
    <name type="scientific">Astyanax mexicanus</name>
    <name type="common">Blind cave fish</name>
    <name type="synonym">Astyanax fasciatus mexicanus</name>
    <dbReference type="NCBI Taxonomy" id="7994"/>
    <lineage>
        <taxon>Eukaryota</taxon>
        <taxon>Metazoa</taxon>
        <taxon>Chordata</taxon>
        <taxon>Craniata</taxon>
        <taxon>Vertebrata</taxon>
        <taxon>Euteleostomi</taxon>
        <taxon>Actinopterygii</taxon>
        <taxon>Neopterygii</taxon>
        <taxon>Teleostei</taxon>
        <taxon>Ostariophysi</taxon>
        <taxon>Characiformes</taxon>
        <taxon>Characoidei</taxon>
        <taxon>Acestrorhamphidae</taxon>
        <taxon>Acestrorhamphinae</taxon>
        <taxon>Astyanax</taxon>
    </lineage>
</organism>
<protein>
    <submittedName>
        <fullName evidence="3">Calmodulin-like 4b</fullName>
    </submittedName>
</protein>
<feature type="domain" description="EF-hand" evidence="2">
    <location>
        <begin position="14"/>
        <end position="49"/>
    </location>
</feature>
<dbReference type="PANTHER" id="PTHR23048:SF45">
    <property type="entry name" value="CALMODULIN LIKE 4"/>
    <property type="match status" value="1"/>
</dbReference>
<dbReference type="AlphaFoldDB" id="A0A8B9GSJ5"/>
<proteinExistence type="predicted"/>
<reference evidence="3" key="1">
    <citation type="submission" date="2025-08" db="UniProtKB">
        <authorList>
            <consortium name="Ensembl"/>
        </authorList>
    </citation>
    <scope>IDENTIFICATION</scope>
</reference>
<keyword evidence="1" id="KW-0732">Signal</keyword>
<accession>A0A8B9GSJ5</accession>